<evidence type="ECO:0000313" key="1">
    <source>
        <dbReference type="EMBL" id="XDQ79112.1"/>
    </source>
</evidence>
<proteinExistence type="predicted"/>
<reference evidence="1" key="1">
    <citation type="submission" date="2024-07" db="EMBL/GenBank/DDBJ databases">
        <authorList>
            <person name="Yu S.T."/>
        </authorList>
    </citation>
    <scope>NUCLEOTIDE SEQUENCE</scope>
    <source>
        <strain evidence="1">Y1</strain>
    </source>
</reference>
<dbReference type="EMBL" id="CP163445">
    <property type="protein sequence ID" value="XDQ79112.1"/>
    <property type="molecule type" value="Genomic_DNA"/>
</dbReference>
<sequence length="358" mass="39049">MAWWSRKPEDERARWELDPLVGVGPLRFGMSPEQVQAALDGAIAYVSQGTEDRLAWQTFHEVEVTAIYGPGPRLAAVALDGRSGPLVRLRGVELIDRAPSEVRADLLELAGREGASVRVNRSGDPEAAAWGLSMGARPGWALSPEGYAERTDRMVTDALCAGPELAEDPYGTEPVRQWCKVREERGAHSGEWPVRAEGDRPRWGCTPLEGVGPLRFGMNPREVAAALGGEPPAERRGWFTWEGYGAEQWELEQDRFDEAGVTAHYWYRDGFPTLAAVTVDGRTGPRVEFEGIPLIGRPVTEVDAAVNRYVEDSGIGLRVGCAGDLGPDGTNIFVRADRAGDAVISGARFCAEDWEDHG</sequence>
<organism evidence="1">
    <name type="scientific">Streptomyces sp. Y1</name>
    <dbReference type="NCBI Taxonomy" id="3238634"/>
    <lineage>
        <taxon>Bacteria</taxon>
        <taxon>Bacillati</taxon>
        <taxon>Actinomycetota</taxon>
        <taxon>Actinomycetes</taxon>
        <taxon>Kitasatosporales</taxon>
        <taxon>Streptomycetaceae</taxon>
        <taxon>Streptomyces</taxon>
    </lineage>
</organism>
<dbReference type="AlphaFoldDB" id="A0AB39TIV5"/>
<name>A0AB39TIV5_9ACTN</name>
<gene>
    <name evidence="1" type="ORF">AB2U05_11865</name>
</gene>
<protein>
    <submittedName>
        <fullName evidence="1">Uncharacterized protein</fullName>
    </submittedName>
</protein>
<accession>A0AB39TIV5</accession>
<dbReference type="RefSeq" id="WP_369183180.1">
    <property type="nucleotide sequence ID" value="NZ_CP163445.1"/>
</dbReference>